<keyword evidence="2" id="KW-1185">Reference proteome</keyword>
<accession>A0ACC2VQ84</accession>
<gene>
    <name evidence="1" type="ORF">QFC19_005150</name>
</gene>
<evidence type="ECO:0000313" key="1">
    <source>
        <dbReference type="EMBL" id="KAJ9101497.1"/>
    </source>
</evidence>
<dbReference type="Proteomes" id="UP001241377">
    <property type="component" value="Unassembled WGS sequence"/>
</dbReference>
<name>A0ACC2VQ84_9TREE</name>
<dbReference type="EMBL" id="JASBWR010000057">
    <property type="protein sequence ID" value="KAJ9101497.1"/>
    <property type="molecule type" value="Genomic_DNA"/>
</dbReference>
<sequence length="915" mass="102203">MAIKASADKLIREMASFGEDFSGYSPAVSASSRELEVTRGQNAPADRAKSKKGKVTAKSTGLRYQFQILELYTVFSPQDDQPCMDHDRACGEGVVPVLRTAIKLKLLQWPQALHANVRKAVSNKQVFLIATTSRPELVYGQTNCFIGAAIDYGIYQVSSSDCFILGEHAARNMAYQNLFRRQGELCKLADIGGKELIGSIISAPFSHLSQLYVVPLAGMSNTQGTGIACCVPSSSPHDYAALEGLRRKPGHYSVNPEWISHDPIPLINTDAYGNLTAVALVNALNMDSVNDRYELAELEASATKEERTSGTMLVGDCAGLPVKSSIPLCNQQLINAGMAFPYAEPEQKVLSRSGDECVVALCDQWYLDYGNGEWKAKAKLMNTFIPQLQHSFEAVLDWLNQWSFARSYCLGSKLPWDPQLVVESLSDSTIYMAYYTVAHLLQGGSIYGNQVGPLKITADQMTDEVWSYVLQDGAFPAGQSIDRDKAAKLRSNFRYWYPMDIRSSGKDLISNHLAFCVYNHAALFEEEYWPRAMRANGHLLLGGQKMSKSTGNFLTLQEALEKFGADATRLVLADAGDDMTDANFDEATANACVLRLYTAIRWATDMKVARSEGKLRSGTWNTHDQAFMTEMEDLNRKTRQAFIATFFKDCLKYGYYEYQSARDWYRDITLTEHGGQGMHVDLVFYFIRTSALLAQPFIPHYAEYIWREILDESTSVQNALWPEVKAPFESSGVLAKLAYIRDVLSRLRSTETSAAKKRSKGGNITYDPSKARSARIIVATKYPEWKNHAVAILRKAYDDKANCVDNEKLMTDLSAADMMTQKEVMPFVSMMRRKLESTGVAALSHNLLYSEIDALTNLSPYIKSSLKLKQVIILTVDDALTYLGKRTSADVEDGWERRVIERAEPERPGISFWNC</sequence>
<proteinExistence type="predicted"/>
<evidence type="ECO:0000313" key="2">
    <source>
        <dbReference type="Proteomes" id="UP001241377"/>
    </source>
</evidence>
<protein>
    <submittedName>
        <fullName evidence="1">Uncharacterized protein</fullName>
    </submittedName>
</protein>
<comment type="caution">
    <text evidence="1">The sequence shown here is derived from an EMBL/GenBank/DDBJ whole genome shotgun (WGS) entry which is preliminary data.</text>
</comment>
<organism evidence="1 2">
    <name type="scientific">Naganishia cerealis</name>
    <dbReference type="NCBI Taxonomy" id="610337"/>
    <lineage>
        <taxon>Eukaryota</taxon>
        <taxon>Fungi</taxon>
        <taxon>Dikarya</taxon>
        <taxon>Basidiomycota</taxon>
        <taxon>Agaricomycotina</taxon>
        <taxon>Tremellomycetes</taxon>
        <taxon>Filobasidiales</taxon>
        <taxon>Filobasidiaceae</taxon>
        <taxon>Naganishia</taxon>
    </lineage>
</organism>
<reference evidence="1" key="1">
    <citation type="submission" date="2023-04" db="EMBL/GenBank/DDBJ databases">
        <title>Draft Genome sequencing of Naganishia species isolated from polar environments using Oxford Nanopore Technology.</title>
        <authorList>
            <person name="Leo P."/>
            <person name="Venkateswaran K."/>
        </authorList>
    </citation>
    <scope>NUCLEOTIDE SEQUENCE</scope>
    <source>
        <strain evidence="1">MNA-CCFEE 5261</strain>
    </source>
</reference>